<evidence type="ECO:0000313" key="2">
    <source>
        <dbReference type="EMBL" id="GLS17175.1"/>
    </source>
</evidence>
<sequence length="88" mass="10050">MTRAVLAVLLALLPNLAAHPGEAHHRIGEVDARRLSDAEYEAILETARRNGWIYPAEQVESGHRRYFQEFRMRLMNRGYEIVSDGTSV</sequence>
<evidence type="ECO:0000313" key="3">
    <source>
        <dbReference type="Proteomes" id="UP001156882"/>
    </source>
</evidence>
<organism evidence="2 3">
    <name type="scientific">Labrys miyagiensis</name>
    <dbReference type="NCBI Taxonomy" id="346912"/>
    <lineage>
        <taxon>Bacteria</taxon>
        <taxon>Pseudomonadati</taxon>
        <taxon>Pseudomonadota</taxon>
        <taxon>Alphaproteobacteria</taxon>
        <taxon>Hyphomicrobiales</taxon>
        <taxon>Xanthobacteraceae</taxon>
        <taxon>Labrys</taxon>
    </lineage>
</organism>
<name>A0ABQ6CB53_9HYPH</name>
<comment type="caution">
    <text evidence="2">The sequence shown here is derived from an EMBL/GenBank/DDBJ whole genome shotgun (WGS) entry which is preliminary data.</text>
</comment>
<gene>
    <name evidence="2" type="ORF">GCM10007874_01900</name>
</gene>
<dbReference type="Proteomes" id="UP001156882">
    <property type="component" value="Unassembled WGS sequence"/>
</dbReference>
<dbReference type="RefSeq" id="WP_284310005.1">
    <property type="nucleotide sequence ID" value="NZ_BSPC01000005.1"/>
</dbReference>
<accession>A0ABQ6CB53</accession>
<feature type="signal peptide" evidence="1">
    <location>
        <begin position="1"/>
        <end position="17"/>
    </location>
</feature>
<keyword evidence="1" id="KW-0732">Signal</keyword>
<dbReference type="EMBL" id="BSPC01000005">
    <property type="protein sequence ID" value="GLS17175.1"/>
    <property type="molecule type" value="Genomic_DNA"/>
</dbReference>
<evidence type="ECO:0008006" key="4">
    <source>
        <dbReference type="Google" id="ProtNLM"/>
    </source>
</evidence>
<protein>
    <recommendedName>
        <fullName evidence="4">DUF4148 domain-containing protein</fullName>
    </recommendedName>
</protein>
<proteinExistence type="predicted"/>
<feature type="chain" id="PRO_5045948745" description="DUF4148 domain-containing protein" evidence="1">
    <location>
        <begin position="18"/>
        <end position="88"/>
    </location>
</feature>
<reference evidence="3" key="1">
    <citation type="journal article" date="2019" name="Int. J. Syst. Evol. Microbiol.">
        <title>The Global Catalogue of Microorganisms (GCM) 10K type strain sequencing project: providing services to taxonomists for standard genome sequencing and annotation.</title>
        <authorList>
            <consortium name="The Broad Institute Genomics Platform"/>
            <consortium name="The Broad Institute Genome Sequencing Center for Infectious Disease"/>
            <person name="Wu L."/>
            <person name="Ma J."/>
        </authorList>
    </citation>
    <scope>NUCLEOTIDE SEQUENCE [LARGE SCALE GENOMIC DNA]</scope>
    <source>
        <strain evidence="3">NBRC 101365</strain>
    </source>
</reference>
<evidence type="ECO:0000256" key="1">
    <source>
        <dbReference type="SAM" id="SignalP"/>
    </source>
</evidence>
<keyword evidence="3" id="KW-1185">Reference proteome</keyword>